<reference evidence="2 3" key="1">
    <citation type="submission" date="2018-06" db="EMBL/GenBank/DDBJ databases">
        <title>Mucibacter soli gen. nov., sp. nov., a new member of the family Chitinophagaceae producing mucin.</title>
        <authorList>
            <person name="Kim M.-K."/>
            <person name="Park S."/>
            <person name="Kim T.-S."/>
            <person name="Joung Y."/>
            <person name="Han J.-H."/>
            <person name="Kim S.B."/>
        </authorList>
    </citation>
    <scope>NUCLEOTIDE SEQUENCE [LARGE SCALE GENOMIC DNA]</scope>
    <source>
        <strain evidence="2 3">R1-15</strain>
    </source>
</reference>
<dbReference type="AlphaFoldDB" id="A0A2W2ACP1"/>
<dbReference type="RefSeq" id="WP_110998639.1">
    <property type="nucleotide sequence ID" value="NZ_QKTW01000015.1"/>
</dbReference>
<sequence length="326" mass="36491">MILVTGASGFVGQHLVRHLSGQGKTVRALYRNTVPDKELISLPGVSWMKCDLLDVFDVESAMDGVEEVFHCAAIVSFHPKKKEEMLHANVESTANVVNEALVQNVRKLAYVSSVAALGRTVASKKISEEEEWEESRYNSAYGLSKYYAEMEVWRGMSEGLNAVIVNPGIILGEGDWSDGSSRLMKLAADEFPFYTEGINGWVDVKDVVNALYNLMYSDIDSERFILSAGNFSYKEIFSIMAEVLNKKPPRIKASAFMTGVLWRWNMLKTAFTGATVTITKESARNAQKQCWYDNGKLLTFLPDFAYTPIHKTLQRMAAAYISTEKM</sequence>
<comment type="caution">
    <text evidence="2">The sequence shown here is derived from an EMBL/GenBank/DDBJ whole genome shotgun (WGS) entry which is preliminary data.</text>
</comment>
<proteinExistence type="predicted"/>
<dbReference type="PANTHER" id="PTHR48079">
    <property type="entry name" value="PROTEIN YEEZ"/>
    <property type="match status" value="1"/>
</dbReference>
<dbReference type="GO" id="GO:0004029">
    <property type="term" value="F:aldehyde dehydrogenase (NAD+) activity"/>
    <property type="evidence" value="ECO:0007669"/>
    <property type="project" value="TreeGrafter"/>
</dbReference>
<dbReference type="OrthoDB" id="596910at2"/>
<evidence type="ECO:0000313" key="2">
    <source>
        <dbReference type="EMBL" id="PZF73061.1"/>
    </source>
</evidence>
<dbReference type="EMBL" id="QKTW01000015">
    <property type="protein sequence ID" value="PZF73061.1"/>
    <property type="molecule type" value="Genomic_DNA"/>
</dbReference>
<dbReference type="InterPro" id="IPR051783">
    <property type="entry name" value="NAD(P)-dependent_oxidoreduct"/>
</dbReference>
<dbReference type="GO" id="GO:0005737">
    <property type="term" value="C:cytoplasm"/>
    <property type="evidence" value="ECO:0007669"/>
    <property type="project" value="TreeGrafter"/>
</dbReference>
<feature type="domain" description="NAD-dependent epimerase/dehydratase" evidence="1">
    <location>
        <begin position="2"/>
        <end position="215"/>
    </location>
</feature>
<name>A0A2W2ACP1_9BACT</name>
<keyword evidence="3" id="KW-1185">Reference proteome</keyword>
<dbReference type="InterPro" id="IPR036291">
    <property type="entry name" value="NAD(P)-bd_dom_sf"/>
</dbReference>
<dbReference type="SUPFAM" id="SSF51735">
    <property type="entry name" value="NAD(P)-binding Rossmann-fold domains"/>
    <property type="match status" value="1"/>
</dbReference>
<evidence type="ECO:0000259" key="1">
    <source>
        <dbReference type="Pfam" id="PF01370"/>
    </source>
</evidence>
<gene>
    <name evidence="2" type="ORF">DN068_09310</name>
</gene>
<dbReference type="Gene3D" id="3.40.50.720">
    <property type="entry name" value="NAD(P)-binding Rossmann-like Domain"/>
    <property type="match status" value="1"/>
</dbReference>
<dbReference type="Proteomes" id="UP000248745">
    <property type="component" value="Unassembled WGS sequence"/>
</dbReference>
<evidence type="ECO:0000313" key="3">
    <source>
        <dbReference type="Proteomes" id="UP000248745"/>
    </source>
</evidence>
<organism evidence="2 3">
    <name type="scientific">Taibaiella soli</name>
    <dbReference type="NCBI Taxonomy" id="1649169"/>
    <lineage>
        <taxon>Bacteria</taxon>
        <taxon>Pseudomonadati</taxon>
        <taxon>Bacteroidota</taxon>
        <taxon>Chitinophagia</taxon>
        <taxon>Chitinophagales</taxon>
        <taxon>Chitinophagaceae</taxon>
        <taxon>Taibaiella</taxon>
    </lineage>
</organism>
<dbReference type="PANTHER" id="PTHR48079:SF6">
    <property type="entry name" value="NAD(P)-BINDING DOMAIN-CONTAINING PROTEIN-RELATED"/>
    <property type="match status" value="1"/>
</dbReference>
<dbReference type="InterPro" id="IPR001509">
    <property type="entry name" value="Epimerase_deHydtase"/>
</dbReference>
<dbReference type="Pfam" id="PF01370">
    <property type="entry name" value="Epimerase"/>
    <property type="match status" value="1"/>
</dbReference>
<accession>A0A2W2ACP1</accession>
<protein>
    <submittedName>
        <fullName evidence="2">3-beta hydroxysteroid dehydrogenase</fullName>
    </submittedName>
</protein>